<sequence length="105" mass="11889">MSTEPDNLVLQLLRDMRAEMATKADIADLRSEIHSLRADVASDFIEVRREITGVRKDLGEQIVGLRRAVVEYHTSVIGHGILISELEARLRRVEQHLDLPPLDAH</sequence>
<reference evidence="1 2" key="2">
    <citation type="submission" date="2019-02" db="EMBL/GenBank/DDBJ databases">
        <title>'Lichenibacterium ramalinii' gen. nov. sp. nov., 'Lichenibacterium minor' gen. nov. sp. nov.</title>
        <authorList>
            <person name="Pankratov T."/>
        </authorList>
    </citation>
    <scope>NUCLEOTIDE SEQUENCE [LARGE SCALE GENOMIC DNA]</scope>
    <source>
        <strain evidence="1 2">RmlP001</strain>
    </source>
</reference>
<dbReference type="AlphaFoldDB" id="A0A4Q2RFB0"/>
<dbReference type="EMBL" id="QYBC01000005">
    <property type="protein sequence ID" value="RYB05939.1"/>
    <property type="molecule type" value="Genomic_DNA"/>
</dbReference>
<evidence type="ECO:0000313" key="2">
    <source>
        <dbReference type="Proteomes" id="UP000289411"/>
    </source>
</evidence>
<dbReference type="Proteomes" id="UP000289411">
    <property type="component" value="Unassembled WGS sequence"/>
</dbReference>
<proteinExistence type="predicted"/>
<dbReference type="OrthoDB" id="8450943at2"/>
<protein>
    <submittedName>
        <fullName evidence="1">Uncharacterized protein</fullName>
    </submittedName>
</protein>
<gene>
    <name evidence="1" type="ORF">D3272_07005</name>
</gene>
<accession>A0A4Q2RFB0</accession>
<reference evidence="1 2" key="1">
    <citation type="submission" date="2018-09" db="EMBL/GenBank/DDBJ databases">
        <authorList>
            <person name="Grouzdev D.S."/>
            <person name="Krutkina M.S."/>
        </authorList>
    </citation>
    <scope>NUCLEOTIDE SEQUENCE [LARGE SCALE GENOMIC DNA]</scope>
    <source>
        <strain evidence="1 2">RmlP001</strain>
    </source>
</reference>
<name>A0A4Q2RFB0_9HYPH</name>
<keyword evidence="2" id="KW-1185">Reference proteome</keyword>
<dbReference type="Gene3D" id="1.20.58.130">
    <property type="match status" value="1"/>
</dbReference>
<comment type="caution">
    <text evidence="1">The sequence shown here is derived from an EMBL/GenBank/DDBJ whole genome shotgun (WGS) entry which is preliminary data.</text>
</comment>
<evidence type="ECO:0000313" key="1">
    <source>
        <dbReference type="EMBL" id="RYB05939.1"/>
    </source>
</evidence>
<dbReference type="RefSeq" id="WP_129218450.1">
    <property type="nucleotide sequence ID" value="NZ_QYBC01000005.1"/>
</dbReference>
<organism evidence="1 2">
    <name type="scientific">Lichenibacterium ramalinae</name>
    <dbReference type="NCBI Taxonomy" id="2316527"/>
    <lineage>
        <taxon>Bacteria</taxon>
        <taxon>Pseudomonadati</taxon>
        <taxon>Pseudomonadota</taxon>
        <taxon>Alphaproteobacteria</taxon>
        <taxon>Hyphomicrobiales</taxon>
        <taxon>Lichenihabitantaceae</taxon>
        <taxon>Lichenibacterium</taxon>
    </lineage>
</organism>